<comment type="caution">
    <text evidence="3">The sequence shown here is derived from an EMBL/GenBank/DDBJ whole genome shotgun (WGS) entry which is preliminary data.</text>
</comment>
<dbReference type="Gene3D" id="1.20.58.80">
    <property type="entry name" value="Phosphotransferase system, lactose/cellobiose-type IIA subunit"/>
    <property type="match status" value="1"/>
</dbReference>
<reference evidence="3" key="1">
    <citation type="journal article" date="2020" name="Stud. Mycol.">
        <title>101 Dothideomycetes genomes: a test case for predicting lifestyles and emergence of pathogens.</title>
        <authorList>
            <person name="Haridas S."/>
            <person name="Albert R."/>
            <person name="Binder M."/>
            <person name="Bloem J."/>
            <person name="Labutti K."/>
            <person name="Salamov A."/>
            <person name="Andreopoulos B."/>
            <person name="Baker S."/>
            <person name="Barry K."/>
            <person name="Bills G."/>
            <person name="Bluhm B."/>
            <person name="Cannon C."/>
            <person name="Castanera R."/>
            <person name="Culley D."/>
            <person name="Daum C."/>
            <person name="Ezra D."/>
            <person name="Gonzalez J."/>
            <person name="Henrissat B."/>
            <person name="Kuo A."/>
            <person name="Liang C."/>
            <person name="Lipzen A."/>
            <person name="Lutzoni F."/>
            <person name="Magnuson J."/>
            <person name="Mondo S."/>
            <person name="Nolan M."/>
            <person name="Ohm R."/>
            <person name="Pangilinan J."/>
            <person name="Park H.-J."/>
            <person name="Ramirez L."/>
            <person name="Alfaro M."/>
            <person name="Sun H."/>
            <person name="Tritt A."/>
            <person name="Yoshinaga Y."/>
            <person name="Zwiers L.-H."/>
            <person name="Turgeon B."/>
            <person name="Goodwin S."/>
            <person name="Spatafora J."/>
            <person name="Crous P."/>
            <person name="Grigoriev I."/>
        </authorList>
    </citation>
    <scope>NUCLEOTIDE SEQUENCE</scope>
    <source>
        <strain evidence="3">CBS 690.94</strain>
    </source>
</reference>
<accession>A0A9P4PFA3</accession>
<evidence type="ECO:0000313" key="4">
    <source>
        <dbReference type="Proteomes" id="UP000799764"/>
    </source>
</evidence>
<dbReference type="Pfam" id="PF04212">
    <property type="entry name" value="MIT"/>
    <property type="match status" value="1"/>
</dbReference>
<dbReference type="Proteomes" id="UP000799764">
    <property type="component" value="Unassembled WGS sequence"/>
</dbReference>
<protein>
    <recommendedName>
        <fullName evidence="2">MIT domain-containing protein</fullName>
    </recommendedName>
</protein>
<feature type="region of interest" description="Disordered" evidence="1">
    <location>
        <begin position="100"/>
        <end position="147"/>
    </location>
</feature>
<keyword evidence="4" id="KW-1185">Reference proteome</keyword>
<dbReference type="OrthoDB" id="2245455at2759"/>
<dbReference type="PANTHER" id="PTHR37327:SF1">
    <property type="entry name" value="MICROTUBULE INTERACTING AND TRANSPORT DOMAIN-CONTAINING PROTEIN"/>
    <property type="match status" value="1"/>
</dbReference>
<feature type="domain" description="MIT" evidence="2">
    <location>
        <begin position="147"/>
        <end position="211"/>
    </location>
</feature>
<name>A0A9P4PFA3_9PLEO</name>
<dbReference type="AlphaFoldDB" id="A0A9P4PFA3"/>
<evidence type="ECO:0000256" key="1">
    <source>
        <dbReference type="SAM" id="MobiDB-lite"/>
    </source>
</evidence>
<evidence type="ECO:0000313" key="3">
    <source>
        <dbReference type="EMBL" id="KAF2442098.1"/>
    </source>
</evidence>
<organism evidence="3 4">
    <name type="scientific">Karstenula rhodostoma CBS 690.94</name>
    <dbReference type="NCBI Taxonomy" id="1392251"/>
    <lineage>
        <taxon>Eukaryota</taxon>
        <taxon>Fungi</taxon>
        <taxon>Dikarya</taxon>
        <taxon>Ascomycota</taxon>
        <taxon>Pezizomycotina</taxon>
        <taxon>Dothideomycetes</taxon>
        <taxon>Pleosporomycetidae</taxon>
        <taxon>Pleosporales</taxon>
        <taxon>Massarineae</taxon>
        <taxon>Didymosphaeriaceae</taxon>
        <taxon>Karstenula</taxon>
    </lineage>
</organism>
<proteinExistence type="predicted"/>
<dbReference type="PANTHER" id="PTHR37327">
    <property type="entry name" value="CHROMOSOME 1, WHOLE GENOME SHOTGUN SEQUENCE"/>
    <property type="match status" value="1"/>
</dbReference>
<feature type="compositionally biased region" description="Low complexity" evidence="1">
    <location>
        <begin position="122"/>
        <end position="136"/>
    </location>
</feature>
<gene>
    <name evidence="3" type="ORF">P171DRAFT_487355</name>
</gene>
<sequence length="213" mass="23784">MSGASSHNRLVFKMLVAVLRLSPKPHFPVSPQPADWPAKRHHIAFGDETQDGAFICSPSLVWWCCTILSTCIHSAILHAFTTEEAPIQDQTVQMMQRISVRKPPHTNSEEDSVSKDRITLQSNDTDSNSSSNASANQDPQPFRPKQLSRALQKVKTAALHDNAQSLAAAQECYAEACNLLQSVVVRCSQESDQQKLSAIIQIYEYRIEELKRI</sequence>
<evidence type="ECO:0000259" key="2">
    <source>
        <dbReference type="Pfam" id="PF04212"/>
    </source>
</evidence>
<dbReference type="SUPFAM" id="SSF116846">
    <property type="entry name" value="MIT domain"/>
    <property type="match status" value="1"/>
</dbReference>
<dbReference type="InterPro" id="IPR036181">
    <property type="entry name" value="MIT_dom_sf"/>
</dbReference>
<dbReference type="EMBL" id="MU001504">
    <property type="protein sequence ID" value="KAF2442098.1"/>
    <property type="molecule type" value="Genomic_DNA"/>
</dbReference>
<dbReference type="InterPro" id="IPR007330">
    <property type="entry name" value="MIT_dom"/>
</dbReference>